<evidence type="ECO:0000259" key="1">
    <source>
        <dbReference type="Pfam" id="PF10263"/>
    </source>
</evidence>
<dbReference type="GeneID" id="40098843"/>
<evidence type="ECO:0000313" key="2">
    <source>
        <dbReference type="EMBL" id="AUG84842.1"/>
    </source>
</evidence>
<protein>
    <submittedName>
        <fullName evidence="2">SprT-like protease</fullName>
    </submittedName>
</protein>
<dbReference type="Proteomes" id="UP000241261">
    <property type="component" value="Segment"/>
</dbReference>
<dbReference type="KEGG" id="vg:40098843"/>
<keyword evidence="2" id="KW-0378">Hydrolase</keyword>
<reference evidence="2 3" key="1">
    <citation type="submission" date="2017-12" db="EMBL/GenBank/DDBJ databases">
        <authorList>
            <person name="Tomczak R."/>
            <person name="Garlena R.A."/>
            <person name="Russell D.A."/>
            <person name="Pope W.H."/>
            <person name="Jacobs-Sera D."/>
            <person name="Hatfull G.F."/>
        </authorList>
    </citation>
    <scope>NUCLEOTIDE SEQUENCE [LARGE SCALE GENOMIC DNA]</scope>
</reference>
<keyword evidence="3" id="KW-1185">Reference proteome</keyword>
<feature type="domain" description="SprT-like" evidence="1">
    <location>
        <begin position="44"/>
        <end position="122"/>
    </location>
</feature>
<name>A0A2H5BFS4_9CAUD</name>
<dbReference type="InterPro" id="IPR006640">
    <property type="entry name" value="SprT-like_domain"/>
</dbReference>
<proteinExistence type="predicted"/>
<evidence type="ECO:0000313" key="3">
    <source>
        <dbReference type="Proteomes" id="UP000241261"/>
    </source>
</evidence>
<dbReference type="Pfam" id="PF10263">
    <property type="entry name" value="SprT-like"/>
    <property type="match status" value="1"/>
</dbReference>
<dbReference type="RefSeq" id="YP_009622106.1">
    <property type="nucleotide sequence ID" value="NC_042099.1"/>
</dbReference>
<organism evidence="2 3">
    <name type="scientific">Microbacterium phage Dismas</name>
    <dbReference type="NCBI Taxonomy" id="2065199"/>
    <lineage>
        <taxon>Viruses</taxon>
        <taxon>Duplodnaviria</taxon>
        <taxon>Heunggongvirae</taxon>
        <taxon>Uroviricota</taxon>
        <taxon>Caudoviricetes</taxon>
        <taxon>Dismasvirus</taxon>
        <taxon>Dismasvirus dismas</taxon>
    </lineage>
</organism>
<gene>
    <name evidence="2" type="primary">45</name>
    <name evidence="2" type="ORF">PBI_DISMAS_45</name>
</gene>
<accession>A0A2H5BFS4</accession>
<sequence>MFVVPAPRYYRGMSNHTTRESWLTEAVTELRALFEREGYEVPEVHVSVGWPHGGRASTIGQCFAGSASEDGVGHVFISPVLKDPVRVLDVLLHELVHAVNHANDETGHGKPFKTIAVKLGLTGKMTATVAGEALKAELTEVAARLGDFPHAALTPQAKGKSRSGKSIKLQCASGEDYVVSISKARLEAYGAPKCPCCDDTMEEA</sequence>
<keyword evidence="2" id="KW-0645">Protease</keyword>
<dbReference type="GO" id="GO:0006508">
    <property type="term" value="P:proteolysis"/>
    <property type="evidence" value="ECO:0007669"/>
    <property type="project" value="UniProtKB-KW"/>
</dbReference>
<dbReference type="EMBL" id="MG670586">
    <property type="protein sequence ID" value="AUG84842.1"/>
    <property type="molecule type" value="Genomic_DNA"/>
</dbReference>
<dbReference type="GO" id="GO:0008233">
    <property type="term" value="F:peptidase activity"/>
    <property type="evidence" value="ECO:0007669"/>
    <property type="project" value="UniProtKB-KW"/>
</dbReference>
<dbReference type="GO" id="GO:0006950">
    <property type="term" value="P:response to stress"/>
    <property type="evidence" value="ECO:0007669"/>
    <property type="project" value="UniProtKB-ARBA"/>
</dbReference>